<evidence type="ECO:0000256" key="3">
    <source>
        <dbReference type="ARBA" id="ARBA00022771"/>
    </source>
</evidence>
<evidence type="ECO:0000256" key="10">
    <source>
        <dbReference type="SAM" id="MobiDB-lite"/>
    </source>
</evidence>
<keyword evidence="4" id="KW-0862">Zinc</keyword>
<evidence type="ECO:0000256" key="8">
    <source>
        <dbReference type="ARBA" id="ARBA00023242"/>
    </source>
</evidence>
<dbReference type="SUPFAM" id="SSF53098">
    <property type="entry name" value="Ribonuclease H-like"/>
    <property type="match status" value="1"/>
</dbReference>
<keyword evidence="2" id="KW-0479">Metal-binding</keyword>
<dbReference type="SUPFAM" id="SSF140996">
    <property type="entry name" value="Hermes dimerisation domain"/>
    <property type="match status" value="1"/>
</dbReference>
<dbReference type="PANTHER" id="PTHR46481:SF9">
    <property type="entry name" value="ZINC FINGER BED DOMAIN-CONTAINING PROTEIN 1-LIKE"/>
    <property type="match status" value="1"/>
</dbReference>
<keyword evidence="3 9" id="KW-0863">Zinc-finger</keyword>
<dbReference type="Pfam" id="PF05699">
    <property type="entry name" value="Dimer_Tnp_hAT"/>
    <property type="match status" value="1"/>
</dbReference>
<dbReference type="Pfam" id="PF02892">
    <property type="entry name" value="zf-BED"/>
    <property type="match status" value="1"/>
</dbReference>
<dbReference type="eggNOG" id="KOG1121">
    <property type="taxonomic scope" value="Eukaryota"/>
</dbReference>
<dbReference type="AlphaFoldDB" id="A0A1X7UWF3"/>
<dbReference type="PANTHER" id="PTHR46481">
    <property type="entry name" value="ZINC FINGER BED DOMAIN-CONTAINING PROTEIN 4"/>
    <property type="match status" value="1"/>
</dbReference>
<evidence type="ECO:0000313" key="12">
    <source>
        <dbReference type="EnsemblMetazoa" id="Aqu2.1.31697_001"/>
    </source>
</evidence>
<protein>
    <recommendedName>
        <fullName evidence="11">BED-type domain-containing protein</fullName>
    </recommendedName>
</protein>
<dbReference type="InterPro" id="IPR008906">
    <property type="entry name" value="HATC_C_dom"/>
</dbReference>
<feature type="region of interest" description="Disordered" evidence="10">
    <location>
        <begin position="89"/>
        <end position="118"/>
    </location>
</feature>
<organism evidence="12">
    <name type="scientific">Amphimedon queenslandica</name>
    <name type="common">Sponge</name>
    <dbReference type="NCBI Taxonomy" id="400682"/>
    <lineage>
        <taxon>Eukaryota</taxon>
        <taxon>Metazoa</taxon>
        <taxon>Porifera</taxon>
        <taxon>Demospongiae</taxon>
        <taxon>Heteroscleromorpha</taxon>
        <taxon>Haplosclerida</taxon>
        <taxon>Niphatidae</taxon>
        <taxon>Amphimedon</taxon>
    </lineage>
</organism>
<evidence type="ECO:0000256" key="9">
    <source>
        <dbReference type="PROSITE-ProRule" id="PRU00027"/>
    </source>
</evidence>
<dbReference type="GO" id="GO:0008270">
    <property type="term" value="F:zinc ion binding"/>
    <property type="evidence" value="ECO:0007669"/>
    <property type="project" value="UniProtKB-KW"/>
</dbReference>
<feature type="compositionally biased region" description="Polar residues" evidence="10">
    <location>
        <begin position="94"/>
        <end position="118"/>
    </location>
</feature>
<dbReference type="GO" id="GO:0046983">
    <property type="term" value="F:protein dimerization activity"/>
    <property type="evidence" value="ECO:0007669"/>
    <property type="project" value="InterPro"/>
</dbReference>
<name>A0A1X7UWF3_AMPQE</name>
<accession>A0A1X7UWF3</accession>
<dbReference type="InterPro" id="IPR003656">
    <property type="entry name" value="Znf_BED"/>
</dbReference>
<evidence type="ECO:0000256" key="7">
    <source>
        <dbReference type="ARBA" id="ARBA00023163"/>
    </source>
</evidence>
<dbReference type="EnsemblMetazoa" id="Aqu2.1.31697_001">
    <property type="protein sequence ID" value="Aqu2.1.31697_001"/>
    <property type="gene ID" value="Aqu2.1.31697"/>
</dbReference>
<comment type="subcellular location">
    <subcellularLocation>
        <location evidence="1">Nucleus</location>
    </subcellularLocation>
</comment>
<dbReference type="SUPFAM" id="SSF57667">
    <property type="entry name" value="beta-beta-alpha zinc fingers"/>
    <property type="match status" value="1"/>
</dbReference>
<evidence type="ECO:0000256" key="6">
    <source>
        <dbReference type="ARBA" id="ARBA00023125"/>
    </source>
</evidence>
<proteinExistence type="predicted"/>
<evidence type="ECO:0000256" key="1">
    <source>
        <dbReference type="ARBA" id="ARBA00004123"/>
    </source>
</evidence>
<keyword evidence="8" id="KW-0539">Nucleus</keyword>
<evidence type="ECO:0000259" key="11">
    <source>
        <dbReference type="PROSITE" id="PS50808"/>
    </source>
</evidence>
<sequence length="624" mass="70555">MEDVIITSGTAPKKTVLLPLPGATSVVWKYFGFPAVDGNFTEPDKKKRTNVYCKLCPKVLKYSGNTTNMCYHLELNHRTQFLLLQENKKKENGESNTSSDSAQASVKDMLSQSKPLPTSSARWNHLTQSVCYFIAKDMQPIDTINDTGFRKMLKQFEPRYIPPDRKTVSNKYLPEMLQTEKNRVQKLLESALFFACTTDLWTSRAHHAYISQTVHYIDGDFCLHSNLLESKEFSDSHTGEHIAEELKGVLEDWKLSLDGLTGFTTDNAANVVSALDCLPCPRLPCLSHCLNLAVQRACSIPQISKAIARCRRLVSHFHHSSKSVYLLKQKQEILHHPTQNLIQDVSTRWNSSYYMICRVIDQQQPLCAALLELKKSDLMPSDTELSTMETYVDIMKPLVAITEAMGAEEWVTISTLRPILHKLLNSHLVGTASDTQLRLKMKSEMLADLRTRYPDDLLLLLSKAAFLDPRLKALPFLTLSELKEVTQSIESDAMLLTEVPSELEPAAKKKKGEHKLFEIIDDIMNSDKVDDQQPVITNLQKAHAEISRYSSEPITSDNPLAWWSTNSFRYPILSQLARKYLCIPATSVPSERVFSTAGNIVTKKRACLDPETVNMLVFLAENLK</sequence>
<dbReference type="InterPro" id="IPR036236">
    <property type="entry name" value="Znf_C2H2_sf"/>
</dbReference>
<dbReference type="PROSITE" id="PS50808">
    <property type="entry name" value="ZF_BED"/>
    <property type="match status" value="1"/>
</dbReference>
<dbReference type="GO" id="GO:0005634">
    <property type="term" value="C:nucleus"/>
    <property type="evidence" value="ECO:0007669"/>
    <property type="project" value="UniProtKB-SubCell"/>
</dbReference>
<feature type="domain" description="BED-type" evidence="11">
    <location>
        <begin position="22"/>
        <end position="77"/>
    </location>
</feature>
<dbReference type="SMART" id="SM00614">
    <property type="entry name" value="ZnF_BED"/>
    <property type="match status" value="1"/>
</dbReference>
<dbReference type="InterPro" id="IPR012337">
    <property type="entry name" value="RNaseH-like_sf"/>
</dbReference>
<dbReference type="InterPro" id="IPR052035">
    <property type="entry name" value="ZnF_BED_domain_contain"/>
</dbReference>
<reference evidence="12" key="1">
    <citation type="submission" date="2017-05" db="UniProtKB">
        <authorList>
            <consortium name="EnsemblMetazoa"/>
        </authorList>
    </citation>
    <scope>IDENTIFICATION</scope>
</reference>
<keyword evidence="6" id="KW-0238">DNA-binding</keyword>
<keyword evidence="5" id="KW-0805">Transcription regulation</keyword>
<evidence type="ECO:0000256" key="4">
    <source>
        <dbReference type="ARBA" id="ARBA00022833"/>
    </source>
</evidence>
<dbReference type="OrthoDB" id="1607513at2759"/>
<dbReference type="OMA" id="WFQYKSL"/>
<evidence type="ECO:0000256" key="5">
    <source>
        <dbReference type="ARBA" id="ARBA00023015"/>
    </source>
</evidence>
<evidence type="ECO:0000256" key="2">
    <source>
        <dbReference type="ARBA" id="ARBA00022723"/>
    </source>
</evidence>
<keyword evidence="7" id="KW-0804">Transcription</keyword>
<dbReference type="GO" id="GO:0003677">
    <property type="term" value="F:DNA binding"/>
    <property type="evidence" value="ECO:0007669"/>
    <property type="project" value="UniProtKB-KW"/>
</dbReference>
<dbReference type="InParanoid" id="A0A1X7UWF3"/>